<proteinExistence type="predicted"/>
<organism evidence="1 2">
    <name type="scientific">Neophaeococcomyces mojaviensis</name>
    <dbReference type="NCBI Taxonomy" id="3383035"/>
    <lineage>
        <taxon>Eukaryota</taxon>
        <taxon>Fungi</taxon>
        <taxon>Dikarya</taxon>
        <taxon>Ascomycota</taxon>
        <taxon>Pezizomycotina</taxon>
        <taxon>Eurotiomycetes</taxon>
        <taxon>Chaetothyriomycetidae</taxon>
        <taxon>Chaetothyriales</taxon>
        <taxon>Chaetothyriales incertae sedis</taxon>
        <taxon>Neophaeococcomyces</taxon>
    </lineage>
</organism>
<gene>
    <name evidence="1" type="ORF">H2198_004163</name>
</gene>
<dbReference type="Proteomes" id="UP001172386">
    <property type="component" value="Unassembled WGS sequence"/>
</dbReference>
<accession>A0ACC3A9N4</accession>
<reference evidence="1" key="1">
    <citation type="submission" date="2022-10" db="EMBL/GenBank/DDBJ databases">
        <title>Culturing micro-colonial fungi from biological soil crusts in the Mojave desert and describing Neophaeococcomyces mojavensis, and introducing the new genera and species Taxawa tesnikishii.</title>
        <authorList>
            <person name="Kurbessoian T."/>
            <person name="Stajich J.E."/>
        </authorList>
    </citation>
    <scope>NUCLEOTIDE SEQUENCE</scope>
    <source>
        <strain evidence="1">JES_112</strain>
    </source>
</reference>
<evidence type="ECO:0000313" key="1">
    <source>
        <dbReference type="EMBL" id="KAJ9657635.1"/>
    </source>
</evidence>
<comment type="caution">
    <text evidence="1">The sequence shown here is derived from an EMBL/GenBank/DDBJ whole genome shotgun (WGS) entry which is preliminary data.</text>
</comment>
<dbReference type="EMBL" id="JAPDRQ010000061">
    <property type="protein sequence ID" value="KAJ9657635.1"/>
    <property type="molecule type" value="Genomic_DNA"/>
</dbReference>
<keyword evidence="2" id="KW-1185">Reference proteome</keyword>
<protein>
    <submittedName>
        <fullName evidence="1">Uncharacterized protein</fullName>
    </submittedName>
</protein>
<name>A0ACC3A9N4_9EURO</name>
<sequence>MLVSRGYGVMMADWNYKKCSQESAPLGPSTAAVKCDVSSWHDQLEVFGKTVELWGEVDLVGANAGIPEYRLLKIGSRHPRMPPGPPTIPILGNAHQIPITGLGKKFKEWADIYGSIFSLTIGPTNVVVLCDKKAINNLLDKKGSIYSDRPFNFVSNYVTHGDHLTLEPQGPRWREKRMVVTRNLNPKMLDEKHWKIQEAEAVIFMNNILKDPDRIFDYARLYTASVAGSLIWGHRATSLESFWYKGFYELMDLWLKTQEPGANPPIDEFPILKYLPGAWKGRAKRCRTMMDGMWDKARAIVDERRAREDKRDCFIDAKIDEYNEKGWPLSTHAFNNLFGELLEAGADTTANQILTLILAFARFPHIQQKAREEINAVCGTERAPLFTAFSQLPYINCIVKEGMRWRPTAPAGLPHMVTQAKGNYPKHDKFNPDRYLDHPKLAHEYAVSPDYNNRDK</sequence>
<evidence type="ECO:0000313" key="2">
    <source>
        <dbReference type="Proteomes" id="UP001172386"/>
    </source>
</evidence>